<reference evidence="2 3" key="2">
    <citation type="journal article" date="1997" name="Virus Res.">
        <title>Characterization of the ecdysteroid UDP-glucosyltransferase gene of a single nucleocapsid nucleopolyhedrovirus of Buzura suppressaria.</title>
        <authorList>
            <person name="Hu Z.H."/>
            <person name="Broer R."/>
            <person name="Westerlaken J."/>
            <person name="Martens J.W."/>
            <person name="Jin F."/>
            <person name="Jehle J.A."/>
            <person name="Wang L.M."/>
            <person name="Vlak J.M."/>
        </authorList>
    </citation>
    <scope>NUCLEOTIDE SEQUENCE [LARGE SCALE GENOMIC DNA]</scope>
    <source>
        <strain evidence="2">Hubei</strain>
    </source>
</reference>
<dbReference type="SUPFAM" id="SSF50353">
    <property type="entry name" value="Cytokine"/>
    <property type="match status" value="1"/>
</dbReference>
<dbReference type="SMART" id="SM00442">
    <property type="entry name" value="FGF"/>
    <property type="match status" value="1"/>
</dbReference>
<evidence type="ECO:0000313" key="3">
    <source>
        <dbReference type="Proteomes" id="UP000214366"/>
    </source>
</evidence>
<dbReference type="Pfam" id="PF00167">
    <property type="entry name" value="FGF"/>
    <property type="match status" value="1"/>
</dbReference>
<dbReference type="KEGG" id="vg:18267034"/>
<dbReference type="OrthoDB" id="23683at10239"/>
<dbReference type="InterPro" id="IPR008996">
    <property type="entry name" value="IL1/FGF"/>
</dbReference>
<protein>
    <submittedName>
        <fullName evidence="2">FGF</fullName>
    </submittedName>
</protein>
<dbReference type="InterPro" id="IPR002209">
    <property type="entry name" value="Fibroblast_GF_fam"/>
</dbReference>
<reference evidence="2 3" key="1">
    <citation type="journal article" date="1993" name="J. Gen. Virol.">
        <title>Nucleotide sequence of the Buzura suppressaria single nucleocapsid nuclear polyhedrosis virus polyhedrin gene.</title>
        <authorList>
            <person name="Hu Z.H."/>
            <person name="Liu M.F."/>
            <person name="Jin F."/>
            <person name="Wang Z.X."/>
            <person name="Liu X.Y."/>
            <person name="Li M.J."/>
            <person name="Liang B.F."/>
            <person name="Xie T.E."/>
        </authorList>
    </citation>
    <scope>NUCLEOTIDE SEQUENCE [LARGE SCALE GENOMIC DNA]</scope>
    <source>
        <strain evidence="2">Hubei</strain>
    </source>
</reference>
<organismHost>
    <name type="scientific">Lepidoptera</name>
    <name type="common">moths &amp; butterflies</name>
    <dbReference type="NCBI Taxonomy" id="7088"/>
</organismHost>
<proteinExistence type="inferred from homology"/>
<comment type="similarity">
    <text evidence="1">Belongs to the heparin-binding growth factors family.</text>
</comment>
<dbReference type="Gene3D" id="2.80.10.50">
    <property type="match status" value="1"/>
</dbReference>
<organism evidence="2 3">
    <name type="scientific">Buzura suppressaria nuclear polyhedrosis virus</name>
    <name type="common">BsNPV</name>
    <dbReference type="NCBI Taxonomy" id="74320"/>
    <lineage>
        <taxon>Viruses</taxon>
        <taxon>Viruses incertae sedis</taxon>
        <taxon>Naldaviricetes</taxon>
        <taxon>Lefavirales</taxon>
        <taxon>Baculoviridae</taxon>
        <taxon>Alphabaculovirus</taxon>
        <taxon>Alphabaculovirus busuppressariae</taxon>
    </lineage>
</organism>
<dbReference type="GeneID" id="18267034"/>
<keyword evidence="3" id="KW-1185">Reference proteome</keyword>
<dbReference type="EMBL" id="KF611977">
    <property type="protein sequence ID" value="AHH82703.1"/>
    <property type="molecule type" value="Genomic_DNA"/>
</dbReference>
<reference evidence="2 3" key="3">
    <citation type="journal article" date="1998" name="J. Gen. Virol.">
        <title>The single-nucleocapsid nucleopolyhedrovirus of Buzura suppressaria encodes a P10 protein.</title>
        <authorList>
            <person name="van Oers M.M."/>
            <person name="Hu Z."/>
            <person name="Arif B.M."/>
            <person name="van Strien E.A."/>
            <person name="van Lent J.W."/>
            <person name="Vlak J.M."/>
        </authorList>
    </citation>
    <scope>NUCLEOTIDE SEQUENCE [LARGE SCALE GENOMIC DNA]</scope>
    <source>
        <strain evidence="2">Hubei</strain>
    </source>
</reference>
<dbReference type="Proteomes" id="UP000214366">
    <property type="component" value="Segment"/>
</dbReference>
<reference evidence="2 3" key="6">
    <citation type="journal article" date="2014" name="PLoS ONE">
        <title>Genome Sequence and Analysis of Buzura suppressaria Nucleopolyhedrovirus: A Group II Alphabaculovirus.</title>
        <authorList>
            <person name="Zhu Z."/>
            <person name="Yin F."/>
            <person name="Liu X."/>
            <person name="Hou D."/>
            <person name="Wang J."/>
            <person name="Zhang L."/>
            <person name="Arif B."/>
            <person name="Wang H."/>
            <person name="Deng F."/>
            <person name="Hu Z."/>
        </authorList>
    </citation>
    <scope>NUCLEOTIDE SEQUENCE [LARGE SCALE GENOMIC DNA]</scope>
    <source>
        <strain evidence="2">Hubei</strain>
    </source>
</reference>
<name>W5VKV9_NPVBS</name>
<sequence length="352" mass="40094">MIATRFSSLVSTTRTGSPSNKFVVNMKHIMLLILLSVIILAEGASIYDTSIGTQSKVQFFINKKLLKINKDKVINATEVSDVESVWQRFAFKTEIVIRNVYSCRFMCINDCGYIYSALIPNKECLWTESMPDDIHYSYYYRKTGKRRMYLAINLEGKTRKVVLPEHENIGKFTAQTSVTLYKWDAVDPLDMCNPVVTFTTKLSFKPKNNCQSEVKKRRSSIEITNDIPEPMSTAEVELYDEFMDVDYKSDELALFSNEITAKPTTVYISAALNKNLYSVDTDPEVEVMVMKNEKSTEEKSNVALKAPANDESQTDKLIAELLSKTKNISVNPNSTFIQVNTFTFQNCNFVKT</sequence>
<evidence type="ECO:0000256" key="1">
    <source>
        <dbReference type="ARBA" id="ARBA00007936"/>
    </source>
</evidence>
<accession>W5VKV9</accession>
<evidence type="ECO:0000313" key="2">
    <source>
        <dbReference type="EMBL" id="AHH82703.1"/>
    </source>
</evidence>
<dbReference type="CDD" id="cd23311">
    <property type="entry name" value="beta-trefoil_FGF_Bnl-like"/>
    <property type="match status" value="1"/>
</dbReference>
<dbReference type="RefSeq" id="YP_009001891.1">
    <property type="nucleotide sequence ID" value="NC_023442.1"/>
</dbReference>
<dbReference type="GO" id="GO:0008083">
    <property type="term" value="F:growth factor activity"/>
    <property type="evidence" value="ECO:0007669"/>
    <property type="project" value="InterPro"/>
</dbReference>
<reference evidence="2 3" key="5">
    <citation type="journal article" date="1998" name="Virus Res.">
        <title>Genetic organization of the HindIII-I region of the single-nucleocapsid nucleopolyhedrovirus of Buzura suppressaria.</title>
        <authorList>
            <person name="Hu Z.H."/>
            <person name="Arif B.M."/>
            <person name="Sun J.S."/>
            <person name="Chen X.W."/>
            <person name="Zuidema D."/>
            <person name="Goldbach R.W."/>
            <person name="Vlak J.M."/>
        </authorList>
    </citation>
    <scope>NUCLEOTIDE SEQUENCE [LARGE SCALE GENOMIC DNA]</scope>
    <source>
        <strain evidence="2">Hubei</strain>
    </source>
</reference>
<reference evidence="2 3" key="4">
    <citation type="journal article" date="1998" name="J. Gen. Virol.">
        <title>Distinct gene arrangement in the Buzura suppressaria single-nucleocapsid nucleopolyhedrovirus genome.</title>
        <authorList>
            <person name="Hu Z.H."/>
            <person name="Arif B.M."/>
            <person name="Jin F."/>
            <person name="Martens J.W."/>
            <person name="Chen X.W."/>
            <person name="Sun J.S."/>
            <person name="Zuidema D."/>
            <person name="Goldbach R.W."/>
            <person name="Vlak J.M."/>
        </authorList>
    </citation>
    <scope>NUCLEOTIDE SEQUENCE [LARGE SCALE GENOMIC DNA]</scope>
    <source>
        <strain evidence="2">Hubei</strain>
    </source>
</reference>